<name>A0ABV9ULZ0_9ACTN</name>
<dbReference type="RefSeq" id="WP_344378587.1">
    <property type="nucleotide sequence ID" value="NZ_BAAASQ010000023.1"/>
</dbReference>
<dbReference type="Proteomes" id="UP001595834">
    <property type="component" value="Unassembled WGS sequence"/>
</dbReference>
<accession>A0ABV9ULZ0</accession>
<organism evidence="3 4">
    <name type="scientific">Streptomyces mauvecolor</name>
    <dbReference type="NCBI Taxonomy" id="58345"/>
    <lineage>
        <taxon>Bacteria</taxon>
        <taxon>Bacillati</taxon>
        <taxon>Actinomycetota</taxon>
        <taxon>Actinomycetes</taxon>
        <taxon>Kitasatosporales</taxon>
        <taxon>Streptomycetaceae</taxon>
        <taxon>Streptomyces</taxon>
    </lineage>
</organism>
<sequence>MSSTFAEPVESQPVLRPREPMSAVGRMTASLAASEGVMTTEQFHQWFAGRKEAGRFSVERIPFSKLRGWSFEPDTGNLVHSSGRFFSVEGLHVTTDDGPHTEWYQPIIKQPEVGILGILVKEFDGIPHFLLQAKMEPGNRNLLQLSPTVQATRSNYTKVHKGADVKYIEYFTGAGRGRILADVLQSEHGSWFYHKSNRNMLVEVEGEVPLDEDFCWLTLGQIAELLHRDNLVNMDSRTVLACLPAYGAGTAAADDFSQSLARSRDPEAAALLTDVELLSWFTAERSRYDVQAERIPLDDVPGWTRDEARIGKDDGRWFNVVAVEVQAGNREVTGWTQPLIEPCSRGIAAFLARSFDGVLHVLANAKVEGGFLDTVELAPTVQCSPDNFEGLKVRPPFLDLVMSAPTERIRYDTIHSEEGGRFLYAENRYLVIEADEAEAPVVPPAGYQWVTVSQLTALIKHGHYVNVQARTLLACLNAMGHLTDD</sequence>
<gene>
    <name evidence="3" type="ORF">ACFPFX_14320</name>
</gene>
<evidence type="ECO:0000313" key="4">
    <source>
        <dbReference type="Proteomes" id="UP001595834"/>
    </source>
</evidence>
<evidence type="ECO:0000259" key="2">
    <source>
        <dbReference type="Pfam" id="PF03559"/>
    </source>
</evidence>
<reference evidence="4" key="1">
    <citation type="journal article" date="2019" name="Int. J. Syst. Evol. Microbiol.">
        <title>The Global Catalogue of Microorganisms (GCM) 10K type strain sequencing project: providing services to taxonomists for standard genome sequencing and annotation.</title>
        <authorList>
            <consortium name="The Broad Institute Genomics Platform"/>
            <consortium name="The Broad Institute Genome Sequencing Center for Infectious Disease"/>
            <person name="Wu L."/>
            <person name="Ma J."/>
        </authorList>
    </citation>
    <scope>NUCLEOTIDE SEQUENCE [LARGE SCALE GENOMIC DNA]</scope>
    <source>
        <strain evidence="4">CCM 7224</strain>
    </source>
</reference>
<evidence type="ECO:0000313" key="3">
    <source>
        <dbReference type="EMBL" id="MFC4957463.1"/>
    </source>
</evidence>
<keyword evidence="4" id="KW-1185">Reference proteome</keyword>
<dbReference type="Gene3D" id="3.90.79.40">
    <property type="entry name" value="EvaA sugar 2,3-dehydratase subunit"/>
    <property type="match status" value="2"/>
</dbReference>
<proteinExistence type="predicted"/>
<dbReference type="EMBL" id="JBHSIZ010000016">
    <property type="protein sequence ID" value="MFC4957463.1"/>
    <property type="molecule type" value="Genomic_DNA"/>
</dbReference>
<protein>
    <submittedName>
        <fullName evidence="3">NDP-hexose 2,3-dehydratase family protein</fullName>
    </submittedName>
</protein>
<feature type="region of interest" description="Disordered" evidence="1">
    <location>
        <begin position="1"/>
        <end position="21"/>
    </location>
</feature>
<dbReference type="Pfam" id="PF03559">
    <property type="entry name" value="Hexose_dehydrat"/>
    <property type="match status" value="2"/>
</dbReference>
<feature type="domain" description="dTDP-4-dehydro-6-deoxy-alpha-D-glucopyranose 2,3-dehydratase" evidence="2">
    <location>
        <begin position="40"/>
        <end position="243"/>
    </location>
</feature>
<evidence type="ECO:0000256" key="1">
    <source>
        <dbReference type="SAM" id="MobiDB-lite"/>
    </source>
</evidence>
<dbReference type="InterPro" id="IPR005212">
    <property type="entry name" value="EvaA-like"/>
</dbReference>
<dbReference type="InterPro" id="IPR038153">
    <property type="entry name" value="EvaA-like_sf"/>
</dbReference>
<comment type="caution">
    <text evidence="3">The sequence shown here is derived from an EMBL/GenBank/DDBJ whole genome shotgun (WGS) entry which is preliminary data.</text>
</comment>
<feature type="domain" description="dTDP-4-dehydro-6-deoxy-alpha-D-glucopyranose 2,3-dehydratase" evidence="2">
    <location>
        <begin position="275"/>
        <end position="476"/>
    </location>
</feature>